<dbReference type="Gene3D" id="3.40.190.10">
    <property type="entry name" value="Periplasmic binding protein-like II"/>
    <property type="match status" value="1"/>
</dbReference>
<reference evidence="1" key="1">
    <citation type="journal article" date="2014" name="Front. Microbiol.">
        <title>High frequency of phylogenetically diverse reductive dehalogenase-homologous genes in deep subseafloor sedimentary metagenomes.</title>
        <authorList>
            <person name="Kawai M."/>
            <person name="Futagami T."/>
            <person name="Toyoda A."/>
            <person name="Takaki Y."/>
            <person name="Nishi S."/>
            <person name="Hori S."/>
            <person name="Arai W."/>
            <person name="Tsubouchi T."/>
            <person name="Morono Y."/>
            <person name="Uchiyama I."/>
            <person name="Ito T."/>
            <person name="Fujiyama A."/>
            <person name="Inagaki F."/>
            <person name="Takami H."/>
        </authorList>
    </citation>
    <scope>NUCLEOTIDE SEQUENCE</scope>
    <source>
        <strain evidence="1">Expedition CK06-06</strain>
    </source>
</reference>
<gene>
    <name evidence="1" type="ORF">S03H2_20165</name>
</gene>
<accession>X1FZX2</accession>
<feature type="non-terminal residue" evidence="1">
    <location>
        <position position="124"/>
    </location>
</feature>
<dbReference type="AlphaFoldDB" id="X1FZX2"/>
<sequence length="124" mass="13862">MRRAKYVGLLLAVLFAAGTTAAADNKVTLRIKVPPKSLRGMQSAADRAVLDAFLARHPEIEVEPYVQLRIEGPRGEATLYMSMAGDTAPDALYVYGRSTQKYIDQEFLYPLNEYLHTDNEILND</sequence>
<dbReference type="SUPFAM" id="SSF53850">
    <property type="entry name" value="Periplasmic binding protein-like II"/>
    <property type="match status" value="1"/>
</dbReference>
<protein>
    <submittedName>
        <fullName evidence="1">Uncharacterized protein</fullName>
    </submittedName>
</protein>
<proteinExistence type="predicted"/>
<comment type="caution">
    <text evidence="1">The sequence shown here is derived from an EMBL/GenBank/DDBJ whole genome shotgun (WGS) entry which is preliminary data.</text>
</comment>
<evidence type="ECO:0000313" key="1">
    <source>
        <dbReference type="EMBL" id="GAH34894.1"/>
    </source>
</evidence>
<organism evidence="1">
    <name type="scientific">marine sediment metagenome</name>
    <dbReference type="NCBI Taxonomy" id="412755"/>
    <lineage>
        <taxon>unclassified sequences</taxon>
        <taxon>metagenomes</taxon>
        <taxon>ecological metagenomes</taxon>
    </lineage>
</organism>
<name>X1FZX2_9ZZZZ</name>
<dbReference type="EMBL" id="BARU01010601">
    <property type="protein sequence ID" value="GAH34894.1"/>
    <property type="molecule type" value="Genomic_DNA"/>
</dbReference>